<evidence type="ECO:0000256" key="1">
    <source>
        <dbReference type="SAM" id="Phobius"/>
    </source>
</evidence>
<feature type="non-terminal residue" evidence="2">
    <location>
        <position position="53"/>
    </location>
</feature>
<proteinExistence type="predicted"/>
<feature type="transmembrane region" description="Helical" evidence="1">
    <location>
        <begin position="18"/>
        <end position="42"/>
    </location>
</feature>
<protein>
    <submittedName>
        <fullName evidence="2">Uncharacterized protein</fullName>
    </submittedName>
</protein>
<keyword evidence="1" id="KW-0812">Transmembrane</keyword>
<dbReference type="EMBL" id="JAXCGZ010009555">
    <property type="protein sequence ID" value="KAK7076769.1"/>
    <property type="molecule type" value="Genomic_DNA"/>
</dbReference>
<gene>
    <name evidence="2" type="ORF">SK128_022074</name>
</gene>
<sequence>MGSGEGSGGGDGNAAWSIFWLIVLLLLGIWLAGLCAFLYIIFNIFAACIEGLN</sequence>
<organism evidence="2 3">
    <name type="scientific">Halocaridina rubra</name>
    <name type="common">Hawaiian red shrimp</name>
    <dbReference type="NCBI Taxonomy" id="373956"/>
    <lineage>
        <taxon>Eukaryota</taxon>
        <taxon>Metazoa</taxon>
        <taxon>Ecdysozoa</taxon>
        <taxon>Arthropoda</taxon>
        <taxon>Crustacea</taxon>
        <taxon>Multicrustacea</taxon>
        <taxon>Malacostraca</taxon>
        <taxon>Eumalacostraca</taxon>
        <taxon>Eucarida</taxon>
        <taxon>Decapoda</taxon>
        <taxon>Pleocyemata</taxon>
        <taxon>Caridea</taxon>
        <taxon>Atyoidea</taxon>
        <taxon>Atyidae</taxon>
        <taxon>Halocaridina</taxon>
    </lineage>
</organism>
<keyword evidence="1" id="KW-0472">Membrane</keyword>
<comment type="caution">
    <text evidence="2">The sequence shown here is derived from an EMBL/GenBank/DDBJ whole genome shotgun (WGS) entry which is preliminary data.</text>
</comment>
<accession>A0AAN8XCB8</accession>
<reference evidence="2 3" key="1">
    <citation type="submission" date="2023-11" db="EMBL/GenBank/DDBJ databases">
        <title>Halocaridina rubra genome assembly.</title>
        <authorList>
            <person name="Smith C."/>
        </authorList>
    </citation>
    <scope>NUCLEOTIDE SEQUENCE [LARGE SCALE GENOMIC DNA]</scope>
    <source>
        <strain evidence="2">EP-1</strain>
        <tissue evidence="2">Whole</tissue>
    </source>
</reference>
<evidence type="ECO:0000313" key="3">
    <source>
        <dbReference type="Proteomes" id="UP001381693"/>
    </source>
</evidence>
<keyword evidence="3" id="KW-1185">Reference proteome</keyword>
<dbReference type="AlphaFoldDB" id="A0AAN8XCB8"/>
<keyword evidence="1" id="KW-1133">Transmembrane helix</keyword>
<evidence type="ECO:0000313" key="2">
    <source>
        <dbReference type="EMBL" id="KAK7076769.1"/>
    </source>
</evidence>
<name>A0AAN8XCB8_HALRR</name>
<dbReference type="Proteomes" id="UP001381693">
    <property type="component" value="Unassembled WGS sequence"/>
</dbReference>